<name>A0A8X6UJE2_NEPPI</name>
<feature type="transmembrane region" description="Helical" evidence="1">
    <location>
        <begin position="44"/>
        <end position="65"/>
    </location>
</feature>
<keyword evidence="1" id="KW-0472">Membrane</keyword>
<keyword evidence="3" id="KW-1185">Reference proteome</keyword>
<dbReference type="EMBL" id="BMAW01128680">
    <property type="protein sequence ID" value="GFU26956.1"/>
    <property type="molecule type" value="Genomic_DNA"/>
</dbReference>
<evidence type="ECO:0000256" key="1">
    <source>
        <dbReference type="SAM" id="Phobius"/>
    </source>
</evidence>
<protein>
    <submittedName>
        <fullName evidence="2">Uncharacterized protein</fullName>
    </submittedName>
</protein>
<dbReference type="Proteomes" id="UP000887013">
    <property type="component" value="Unassembled WGS sequence"/>
</dbReference>
<evidence type="ECO:0000313" key="2">
    <source>
        <dbReference type="EMBL" id="GFU26956.1"/>
    </source>
</evidence>
<reference evidence="2" key="1">
    <citation type="submission" date="2020-08" db="EMBL/GenBank/DDBJ databases">
        <title>Multicomponent nature underlies the extraordinary mechanical properties of spider dragline silk.</title>
        <authorList>
            <person name="Kono N."/>
            <person name="Nakamura H."/>
            <person name="Mori M."/>
            <person name="Yoshida Y."/>
            <person name="Ohtoshi R."/>
            <person name="Malay A.D."/>
            <person name="Moran D.A.P."/>
            <person name="Tomita M."/>
            <person name="Numata K."/>
            <person name="Arakawa K."/>
        </authorList>
    </citation>
    <scope>NUCLEOTIDE SEQUENCE</scope>
</reference>
<dbReference type="AlphaFoldDB" id="A0A8X6UJE2"/>
<sequence>MAAQNRAKVLDPIMRFYAAAITIDFLLLYDVGSTKLTSSRTWRMSVFFIWSSLYISLTLIAMKIFEECLRVDCLRSQSQRVGNYPNREMTIASICNGLSPH</sequence>
<comment type="caution">
    <text evidence="2">The sequence shown here is derived from an EMBL/GenBank/DDBJ whole genome shotgun (WGS) entry which is preliminary data.</text>
</comment>
<proteinExistence type="predicted"/>
<organism evidence="2 3">
    <name type="scientific">Nephila pilipes</name>
    <name type="common">Giant wood spider</name>
    <name type="synonym">Nephila maculata</name>
    <dbReference type="NCBI Taxonomy" id="299642"/>
    <lineage>
        <taxon>Eukaryota</taxon>
        <taxon>Metazoa</taxon>
        <taxon>Ecdysozoa</taxon>
        <taxon>Arthropoda</taxon>
        <taxon>Chelicerata</taxon>
        <taxon>Arachnida</taxon>
        <taxon>Araneae</taxon>
        <taxon>Araneomorphae</taxon>
        <taxon>Entelegynae</taxon>
        <taxon>Araneoidea</taxon>
        <taxon>Nephilidae</taxon>
        <taxon>Nephila</taxon>
    </lineage>
</organism>
<feature type="transmembrane region" description="Helical" evidence="1">
    <location>
        <begin position="12"/>
        <end position="32"/>
    </location>
</feature>
<keyword evidence="1" id="KW-0812">Transmembrane</keyword>
<evidence type="ECO:0000313" key="3">
    <source>
        <dbReference type="Proteomes" id="UP000887013"/>
    </source>
</evidence>
<keyword evidence="1" id="KW-1133">Transmembrane helix</keyword>
<accession>A0A8X6UJE2</accession>
<gene>
    <name evidence="2" type="ORF">NPIL_115571</name>
</gene>